<name>A0ABT8RC55_9BACT</name>
<keyword evidence="3" id="KW-1185">Reference proteome</keyword>
<dbReference type="EMBL" id="JAUKPO010000013">
    <property type="protein sequence ID" value="MDO1448768.1"/>
    <property type="molecule type" value="Genomic_DNA"/>
</dbReference>
<dbReference type="RefSeq" id="WP_302039571.1">
    <property type="nucleotide sequence ID" value="NZ_JBHSMY010000153.1"/>
</dbReference>
<proteinExistence type="predicted"/>
<protein>
    <submittedName>
        <fullName evidence="2">DUF4136 domain-containing protein</fullName>
    </submittedName>
</protein>
<evidence type="ECO:0000259" key="1">
    <source>
        <dbReference type="Pfam" id="PF13590"/>
    </source>
</evidence>
<accession>A0ABT8RC55</accession>
<reference evidence="2" key="1">
    <citation type="submission" date="2023-07" db="EMBL/GenBank/DDBJ databases">
        <title>The genome sequence of Rhodocytophaga aerolata KACC 12507.</title>
        <authorList>
            <person name="Zhang X."/>
        </authorList>
    </citation>
    <scope>NUCLEOTIDE SEQUENCE</scope>
    <source>
        <strain evidence="2">KACC 12507</strain>
    </source>
</reference>
<comment type="caution">
    <text evidence="2">The sequence shown here is derived from an EMBL/GenBank/DDBJ whole genome shotgun (WGS) entry which is preliminary data.</text>
</comment>
<evidence type="ECO:0000313" key="3">
    <source>
        <dbReference type="Proteomes" id="UP001168528"/>
    </source>
</evidence>
<dbReference type="Pfam" id="PF13590">
    <property type="entry name" value="DUF4136"/>
    <property type="match status" value="1"/>
</dbReference>
<feature type="domain" description="DUF4136" evidence="1">
    <location>
        <begin position="24"/>
        <end position="142"/>
    </location>
</feature>
<dbReference type="Gene3D" id="3.30.160.670">
    <property type="match status" value="1"/>
</dbReference>
<gene>
    <name evidence="2" type="ORF">Q0590_21000</name>
</gene>
<sequence>MSKRLCFLGLILFVFQYCTPVKVVSTRKHPTVELQSYKTFNFMDIQVKNDSLTQLNHPGIQMLKEAIVRELSAKGFQQAQEPDLWVNIGIVTEDKVQTRKTDIREAPVYIGQRRYSWKSEEVEVARYKTGTVSVDLVDAEKN</sequence>
<organism evidence="2 3">
    <name type="scientific">Rhodocytophaga aerolata</name>
    <dbReference type="NCBI Taxonomy" id="455078"/>
    <lineage>
        <taxon>Bacteria</taxon>
        <taxon>Pseudomonadati</taxon>
        <taxon>Bacteroidota</taxon>
        <taxon>Cytophagia</taxon>
        <taxon>Cytophagales</taxon>
        <taxon>Rhodocytophagaceae</taxon>
        <taxon>Rhodocytophaga</taxon>
    </lineage>
</organism>
<dbReference type="Proteomes" id="UP001168528">
    <property type="component" value="Unassembled WGS sequence"/>
</dbReference>
<evidence type="ECO:0000313" key="2">
    <source>
        <dbReference type="EMBL" id="MDO1448768.1"/>
    </source>
</evidence>
<dbReference type="InterPro" id="IPR025411">
    <property type="entry name" value="DUF4136"/>
</dbReference>